<accession>A0A448PCM3</accession>
<feature type="chain" id="PRO_5039202886" evidence="1">
    <location>
        <begin position="21"/>
        <end position="180"/>
    </location>
</feature>
<sequence length="180" mass="19372">MKKLALSVTALALGALGVAAVYTPGAPARVLDSHQTITVITDQSRAPVDYDWPSGAEVPVLRPFYMDGANWNPGHRGVDLALDAGQSVYAAADGTVIYSGWLNDRQLVSIEHADGIRTTYEPLIPAVRRGQDVTRGEVIGYVDGTHCAPLPCLHWGAKRGSSDYIDPLTLLQRAPIRLLE</sequence>
<evidence type="ECO:0000259" key="2">
    <source>
        <dbReference type="Pfam" id="PF01551"/>
    </source>
</evidence>
<dbReference type="Gene3D" id="2.70.70.10">
    <property type="entry name" value="Glucose Permease (Domain IIA)"/>
    <property type="match status" value="1"/>
</dbReference>
<evidence type="ECO:0000256" key="1">
    <source>
        <dbReference type="SAM" id="SignalP"/>
    </source>
</evidence>
<dbReference type="InterPro" id="IPR016047">
    <property type="entry name" value="M23ase_b-sheet_dom"/>
</dbReference>
<dbReference type="GO" id="GO:0004222">
    <property type="term" value="F:metalloendopeptidase activity"/>
    <property type="evidence" value="ECO:0007669"/>
    <property type="project" value="TreeGrafter"/>
</dbReference>
<dbReference type="Pfam" id="PF01551">
    <property type="entry name" value="Peptidase_M23"/>
    <property type="match status" value="1"/>
</dbReference>
<dbReference type="CDD" id="cd12797">
    <property type="entry name" value="M23_peptidase"/>
    <property type="match status" value="1"/>
</dbReference>
<evidence type="ECO:0000313" key="4">
    <source>
        <dbReference type="Proteomes" id="UP000269542"/>
    </source>
</evidence>
<feature type="signal peptide" evidence="1">
    <location>
        <begin position="1"/>
        <end position="20"/>
    </location>
</feature>
<dbReference type="RefSeq" id="WP_241969056.1">
    <property type="nucleotide sequence ID" value="NZ_LR134476.1"/>
</dbReference>
<protein>
    <submittedName>
        <fullName evidence="3">Putative peptidase</fullName>
    </submittedName>
</protein>
<organism evidence="3 4">
    <name type="scientific">Trueperella bialowiezensis</name>
    <dbReference type="NCBI Taxonomy" id="312285"/>
    <lineage>
        <taxon>Bacteria</taxon>
        <taxon>Bacillati</taxon>
        <taxon>Actinomycetota</taxon>
        <taxon>Actinomycetes</taxon>
        <taxon>Actinomycetales</taxon>
        <taxon>Actinomycetaceae</taxon>
        <taxon>Trueperella</taxon>
    </lineage>
</organism>
<dbReference type="PANTHER" id="PTHR21666:SF270">
    <property type="entry name" value="MUREIN HYDROLASE ACTIVATOR ENVC"/>
    <property type="match status" value="1"/>
</dbReference>
<dbReference type="Proteomes" id="UP000269542">
    <property type="component" value="Chromosome"/>
</dbReference>
<keyword evidence="1" id="KW-0732">Signal</keyword>
<dbReference type="KEGG" id="tbw:NCTC13354_00373"/>
<proteinExistence type="predicted"/>
<dbReference type="EMBL" id="LR134476">
    <property type="protein sequence ID" value="VEI12684.1"/>
    <property type="molecule type" value="Genomic_DNA"/>
</dbReference>
<dbReference type="SUPFAM" id="SSF51261">
    <property type="entry name" value="Duplicated hybrid motif"/>
    <property type="match status" value="1"/>
</dbReference>
<evidence type="ECO:0000313" key="3">
    <source>
        <dbReference type="EMBL" id="VEI12684.1"/>
    </source>
</evidence>
<dbReference type="InterPro" id="IPR050570">
    <property type="entry name" value="Cell_wall_metabolism_enzyme"/>
</dbReference>
<dbReference type="PANTHER" id="PTHR21666">
    <property type="entry name" value="PEPTIDASE-RELATED"/>
    <property type="match status" value="1"/>
</dbReference>
<reference evidence="3 4" key="1">
    <citation type="submission" date="2018-12" db="EMBL/GenBank/DDBJ databases">
        <authorList>
            <consortium name="Pathogen Informatics"/>
        </authorList>
    </citation>
    <scope>NUCLEOTIDE SEQUENCE [LARGE SCALE GENOMIC DNA]</scope>
    <source>
        <strain evidence="3 4">NCTC13354</strain>
    </source>
</reference>
<feature type="domain" description="M23ase beta-sheet core" evidence="2">
    <location>
        <begin position="74"/>
        <end position="167"/>
    </location>
</feature>
<gene>
    <name evidence="3" type="ORF">NCTC13354_00373</name>
</gene>
<dbReference type="InterPro" id="IPR011055">
    <property type="entry name" value="Dup_hybrid_motif"/>
</dbReference>
<keyword evidence="4" id="KW-1185">Reference proteome</keyword>
<dbReference type="AlphaFoldDB" id="A0A448PCM3"/>
<name>A0A448PCM3_9ACTO</name>